<keyword evidence="5" id="KW-1185">Reference proteome</keyword>
<dbReference type="InterPro" id="IPR029045">
    <property type="entry name" value="ClpP/crotonase-like_dom_sf"/>
</dbReference>
<accession>A0ABT2PSI9</accession>
<reference evidence="4 5" key="1">
    <citation type="submission" date="2022-09" db="EMBL/GenBank/DDBJ databases">
        <title>Draft genome of isolate Be4.</title>
        <authorList>
            <person name="Sanchez-Castro I."/>
            <person name="Martinez-Rodriguez P."/>
            <person name="Descostes M."/>
            <person name="Merroun M."/>
        </authorList>
    </citation>
    <scope>NUCLEOTIDE SEQUENCE [LARGE SCALE GENOMIC DNA]</scope>
    <source>
        <strain evidence="4 5">Be4</strain>
    </source>
</reference>
<dbReference type="PANTHER" id="PTHR11941:SF54">
    <property type="entry name" value="ENOYL-COA HYDRATASE, MITOCHONDRIAL"/>
    <property type="match status" value="1"/>
</dbReference>
<dbReference type="CDD" id="cd06558">
    <property type="entry name" value="crotonase-like"/>
    <property type="match status" value="1"/>
</dbReference>
<evidence type="ECO:0000256" key="1">
    <source>
        <dbReference type="ARBA" id="ARBA00005254"/>
    </source>
</evidence>
<dbReference type="Pfam" id="PF00378">
    <property type="entry name" value="ECH_1"/>
    <property type="match status" value="1"/>
</dbReference>
<dbReference type="Gene3D" id="3.90.226.10">
    <property type="entry name" value="2-enoyl-CoA Hydratase, Chain A, domain 1"/>
    <property type="match status" value="1"/>
</dbReference>
<name>A0ABT2PSI9_9BURK</name>
<dbReference type="InterPro" id="IPR001753">
    <property type="entry name" value="Enoyl-CoA_hydra/iso"/>
</dbReference>
<evidence type="ECO:0000313" key="5">
    <source>
        <dbReference type="Proteomes" id="UP001525968"/>
    </source>
</evidence>
<evidence type="ECO:0000256" key="2">
    <source>
        <dbReference type="ARBA" id="ARBA00023239"/>
    </source>
</evidence>
<dbReference type="InterPro" id="IPR014748">
    <property type="entry name" value="Enoyl-CoA_hydra_C"/>
</dbReference>
<dbReference type="InterPro" id="IPR018376">
    <property type="entry name" value="Enoyl-CoA_hyd/isom_CS"/>
</dbReference>
<gene>
    <name evidence="4" type="ORF">N0K08_22625</name>
</gene>
<organism evidence="4 5">
    <name type="scientific">Acidovorax bellezanensis</name>
    <dbReference type="NCBI Taxonomy" id="2976702"/>
    <lineage>
        <taxon>Bacteria</taxon>
        <taxon>Pseudomonadati</taxon>
        <taxon>Pseudomonadota</taxon>
        <taxon>Betaproteobacteria</taxon>
        <taxon>Burkholderiales</taxon>
        <taxon>Comamonadaceae</taxon>
        <taxon>Acidovorax</taxon>
    </lineage>
</organism>
<evidence type="ECO:0000256" key="3">
    <source>
        <dbReference type="RuleBase" id="RU003707"/>
    </source>
</evidence>
<sequence>MDDSILLARDDQHIVTLTLNSPDKMNAMNLGMWQRLGDLMQQLDADDTVRCIVVTGAGERAFSAGADIEEFPQTRLNKTQALAYGKVTHRAMQAMAQSRHPTLAVIHGACVGGGLELASVCDMRICGESSRFGAPINRLGLVMSYGELSGLVNLAGRAVALEIVLEGRVFGAAEALQKGLINRVVADAAVRDEGQAAARRIALGAPLVARWHKRFVQRLEQPQPLTEAEQEQAYDCFETEDFRIGYQAFLAKQRPQFVGR</sequence>
<dbReference type="Proteomes" id="UP001525968">
    <property type="component" value="Unassembled WGS sequence"/>
</dbReference>
<evidence type="ECO:0000313" key="4">
    <source>
        <dbReference type="EMBL" id="MCT9813434.1"/>
    </source>
</evidence>
<comment type="similarity">
    <text evidence="1 3">Belongs to the enoyl-CoA hydratase/isomerase family.</text>
</comment>
<dbReference type="EMBL" id="JAODYH010000017">
    <property type="protein sequence ID" value="MCT9813434.1"/>
    <property type="molecule type" value="Genomic_DNA"/>
</dbReference>
<keyword evidence="2" id="KW-0456">Lyase</keyword>
<proteinExistence type="inferred from homology"/>
<protein>
    <submittedName>
        <fullName evidence="4">Enoyl-CoA hydratase-related protein</fullName>
    </submittedName>
</protein>
<dbReference type="Gene3D" id="1.10.12.10">
    <property type="entry name" value="Lyase 2-enoyl-coa Hydratase, Chain A, domain 2"/>
    <property type="match status" value="1"/>
</dbReference>
<dbReference type="PANTHER" id="PTHR11941">
    <property type="entry name" value="ENOYL-COA HYDRATASE-RELATED"/>
    <property type="match status" value="1"/>
</dbReference>
<dbReference type="SUPFAM" id="SSF52096">
    <property type="entry name" value="ClpP/crotonase"/>
    <property type="match status" value="1"/>
</dbReference>
<dbReference type="RefSeq" id="WP_261502687.1">
    <property type="nucleotide sequence ID" value="NZ_JAODYH010000017.1"/>
</dbReference>
<comment type="caution">
    <text evidence="4">The sequence shown here is derived from an EMBL/GenBank/DDBJ whole genome shotgun (WGS) entry which is preliminary data.</text>
</comment>
<dbReference type="PROSITE" id="PS00166">
    <property type="entry name" value="ENOYL_COA_HYDRATASE"/>
    <property type="match status" value="1"/>
</dbReference>